<keyword evidence="4" id="KW-1185">Reference proteome</keyword>
<dbReference type="PANTHER" id="PTHR45642">
    <property type="entry name" value="GDSL ESTERASE/LIPASE EXL3"/>
    <property type="match status" value="1"/>
</dbReference>
<dbReference type="GO" id="GO:0005576">
    <property type="term" value="C:extracellular region"/>
    <property type="evidence" value="ECO:0007669"/>
    <property type="project" value="TreeGrafter"/>
</dbReference>
<feature type="signal peptide" evidence="2">
    <location>
        <begin position="1"/>
        <end position="31"/>
    </location>
</feature>
<dbReference type="AlphaFoldDB" id="A0AAD3T6F3"/>
<dbReference type="EMBL" id="BSYO01000026">
    <property type="protein sequence ID" value="GMH23800.1"/>
    <property type="molecule type" value="Genomic_DNA"/>
</dbReference>
<dbReference type="PANTHER" id="PTHR45642:SF95">
    <property type="entry name" value="GDSL-LIKE LIPASE_ACYLHYDROLASE FAMILY PROTEIN, EXPRESSED"/>
    <property type="match status" value="1"/>
</dbReference>
<dbReference type="Proteomes" id="UP001279734">
    <property type="component" value="Unassembled WGS sequence"/>
</dbReference>
<protein>
    <recommendedName>
        <fullName evidence="5">GDSL esterase/lipase EXL3</fullName>
    </recommendedName>
</protein>
<evidence type="ECO:0000313" key="4">
    <source>
        <dbReference type="Proteomes" id="UP001279734"/>
    </source>
</evidence>
<evidence type="ECO:0000313" key="3">
    <source>
        <dbReference type="EMBL" id="GMH23800.1"/>
    </source>
</evidence>
<accession>A0AAD3T6F3</accession>
<organism evidence="3 4">
    <name type="scientific">Nepenthes gracilis</name>
    <name type="common">Slender pitcher plant</name>
    <dbReference type="NCBI Taxonomy" id="150966"/>
    <lineage>
        <taxon>Eukaryota</taxon>
        <taxon>Viridiplantae</taxon>
        <taxon>Streptophyta</taxon>
        <taxon>Embryophyta</taxon>
        <taxon>Tracheophyta</taxon>
        <taxon>Spermatophyta</taxon>
        <taxon>Magnoliopsida</taxon>
        <taxon>eudicotyledons</taxon>
        <taxon>Gunneridae</taxon>
        <taxon>Pentapetalae</taxon>
        <taxon>Caryophyllales</taxon>
        <taxon>Nepenthaceae</taxon>
        <taxon>Nepenthes</taxon>
    </lineage>
</organism>
<dbReference type="CDD" id="cd01837">
    <property type="entry name" value="SGNH_plant_lipase_like"/>
    <property type="match status" value="1"/>
</dbReference>
<evidence type="ECO:0000256" key="2">
    <source>
        <dbReference type="SAM" id="SignalP"/>
    </source>
</evidence>
<dbReference type="Pfam" id="PF00657">
    <property type="entry name" value="Lipase_GDSL"/>
    <property type="match status" value="1"/>
</dbReference>
<gene>
    <name evidence="3" type="ORF">Nepgr_025643</name>
</gene>
<dbReference type="GO" id="GO:0016788">
    <property type="term" value="F:hydrolase activity, acting on ester bonds"/>
    <property type="evidence" value="ECO:0007669"/>
    <property type="project" value="InterPro"/>
</dbReference>
<dbReference type="InterPro" id="IPR001087">
    <property type="entry name" value="GDSL"/>
</dbReference>
<sequence>MQFKISSRSLASAMLLLSLSVLITSLVAVDGRIILPPNVTVPAVLGFGDSIIDPGNNNHLKTLIKSNFPPYGKDFNGGMPTGRFSNGRIPTDLLVDALNIKKYLPAYLDPSLQPDDLLTGVSFASGASGFDPLTSKIVAVFLTIRSVAMYLIVAGSDDIANTYFDTPFRRLEYDTNSYTDLMINSASSFIQDLYGLGAKRIGVFSAPPIGCVPSQRTLAGGLKRSCAGKYNNAAKLFNSKLSNALHSLNSKFPDSRLVYIDIYEPLLDLILNPHKHGFEVSDKGCCGTVSLILGFRVWALAFAFAYGVMSEKYEQWSMVEWAFFIPAPEISPLSPPAIPVTL</sequence>
<proteinExistence type="inferred from homology"/>
<reference evidence="3" key="1">
    <citation type="submission" date="2023-05" db="EMBL/GenBank/DDBJ databases">
        <title>Nepenthes gracilis genome sequencing.</title>
        <authorList>
            <person name="Fukushima K."/>
        </authorList>
    </citation>
    <scope>NUCLEOTIDE SEQUENCE</scope>
    <source>
        <strain evidence="3">SING2019-196</strain>
    </source>
</reference>
<comment type="similarity">
    <text evidence="1">Belongs to the 'GDSL' lipolytic enzyme family.</text>
</comment>
<evidence type="ECO:0000256" key="1">
    <source>
        <dbReference type="ARBA" id="ARBA00008668"/>
    </source>
</evidence>
<name>A0AAD3T6F3_NEPGR</name>
<dbReference type="Gene3D" id="3.40.50.1110">
    <property type="entry name" value="SGNH hydrolase"/>
    <property type="match status" value="1"/>
</dbReference>
<feature type="chain" id="PRO_5042275928" description="GDSL esterase/lipase EXL3" evidence="2">
    <location>
        <begin position="32"/>
        <end position="342"/>
    </location>
</feature>
<dbReference type="InterPro" id="IPR036514">
    <property type="entry name" value="SGNH_hydro_sf"/>
</dbReference>
<comment type="caution">
    <text evidence="3">The sequence shown here is derived from an EMBL/GenBank/DDBJ whole genome shotgun (WGS) entry which is preliminary data.</text>
</comment>
<evidence type="ECO:0008006" key="5">
    <source>
        <dbReference type="Google" id="ProtNLM"/>
    </source>
</evidence>
<dbReference type="InterPro" id="IPR050592">
    <property type="entry name" value="GDSL_lipolytic_enzyme"/>
</dbReference>
<keyword evidence="2" id="KW-0732">Signal</keyword>
<dbReference type="InterPro" id="IPR035669">
    <property type="entry name" value="SGNH_plant_lipase-like"/>
</dbReference>